<evidence type="ECO:0000313" key="3">
    <source>
        <dbReference type="EMBL" id="NGM48426.1"/>
    </source>
</evidence>
<name>A0A6G4QRZ8_9CAUL</name>
<protein>
    <submittedName>
        <fullName evidence="3">YciI family protein</fullName>
    </submittedName>
</protein>
<evidence type="ECO:0000259" key="2">
    <source>
        <dbReference type="Pfam" id="PF03795"/>
    </source>
</evidence>
<dbReference type="PANTHER" id="PTHR35174:SF3">
    <property type="entry name" value="BLL7171 PROTEIN"/>
    <property type="match status" value="1"/>
</dbReference>
<gene>
    <name evidence="3" type="ORF">G5B46_02275</name>
</gene>
<evidence type="ECO:0000256" key="1">
    <source>
        <dbReference type="ARBA" id="ARBA00007689"/>
    </source>
</evidence>
<dbReference type="EMBL" id="JAAKGT010000001">
    <property type="protein sequence ID" value="NGM48426.1"/>
    <property type="molecule type" value="Genomic_DNA"/>
</dbReference>
<dbReference type="InterPro" id="IPR011008">
    <property type="entry name" value="Dimeric_a/b-barrel"/>
</dbReference>
<dbReference type="Gene3D" id="3.30.70.1060">
    <property type="entry name" value="Dimeric alpha+beta barrel"/>
    <property type="match status" value="1"/>
</dbReference>
<dbReference type="InterPro" id="IPR005545">
    <property type="entry name" value="YCII"/>
</dbReference>
<dbReference type="SUPFAM" id="SSF54909">
    <property type="entry name" value="Dimeric alpha+beta barrel"/>
    <property type="match status" value="1"/>
</dbReference>
<dbReference type="PANTHER" id="PTHR35174">
    <property type="entry name" value="BLL7171 PROTEIN-RELATED"/>
    <property type="match status" value="1"/>
</dbReference>
<proteinExistence type="inferred from homology"/>
<reference evidence="3" key="1">
    <citation type="submission" date="2020-02" db="EMBL/GenBank/DDBJ databases">
        <authorList>
            <person name="Gao J."/>
            <person name="Sun J."/>
        </authorList>
    </citation>
    <scope>NUCLEOTIDE SEQUENCE</scope>
    <source>
        <strain evidence="3">602-2</strain>
    </source>
</reference>
<accession>A0A6G4QRZ8</accession>
<feature type="domain" description="YCII-related" evidence="2">
    <location>
        <begin position="1"/>
        <end position="98"/>
    </location>
</feature>
<comment type="caution">
    <text evidence="3">The sequence shown here is derived from an EMBL/GenBank/DDBJ whole genome shotgun (WGS) entry which is preliminary data.</text>
</comment>
<sequence length="109" mass="11768">MLYAILCYHMEDVVGAWSPAHDEAVMARLSVVRDDLAGQGRLSLSALLVDGPFAETKEQLLGFYLADCTDLEDAVAATRELAAANPGGCYEIRPVSDFWKSNGVHGARP</sequence>
<organism evidence="3">
    <name type="scientific">Caulobacter sp. 602-2</name>
    <dbReference type="NCBI Taxonomy" id="2710887"/>
    <lineage>
        <taxon>Bacteria</taxon>
        <taxon>Pseudomonadati</taxon>
        <taxon>Pseudomonadota</taxon>
        <taxon>Alphaproteobacteria</taxon>
        <taxon>Caulobacterales</taxon>
        <taxon>Caulobacteraceae</taxon>
        <taxon>Caulobacter</taxon>
    </lineage>
</organism>
<dbReference type="RefSeq" id="WP_165255689.1">
    <property type="nucleotide sequence ID" value="NZ_JAAKGT010000001.1"/>
</dbReference>
<dbReference type="AlphaFoldDB" id="A0A6G4QRZ8"/>
<dbReference type="Pfam" id="PF03795">
    <property type="entry name" value="YCII"/>
    <property type="match status" value="1"/>
</dbReference>
<comment type="similarity">
    <text evidence="1">Belongs to the YciI family.</text>
</comment>